<keyword evidence="18" id="KW-1185">Reference proteome</keyword>
<proteinExistence type="predicted"/>
<accession>A0A5N5L652</accession>
<dbReference type="GO" id="GO:0004674">
    <property type="term" value="F:protein serine/threonine kinase activity"/>
    <property type="evidence" value="ECO:0007669"/>
    <property type="project" value="UniProtKB-KW"/>
</dbReference>
<feature type="domain" description="Protein kinase" evidence="16">
    <location>
        <begin position="489"/>
        <end position="777"/>
    </location>
</feature>
<evidence type="ECO:0000256" key="4">
    <source>
        <dbReference type="ARBA" id="ARBA00022679"/>
    </source>
</evidence>
<evidence type="ECO:0000313" key="17">
    <source>
        <dbReference type="EMBL" id="KAB5538172.1"/>
    </source>
</evidence>
<dbReference type="Pfam" id="PF00069">
    <property type="entry name" value="Pkinase"/>
    <property type="match status" value="1"/>
</dbReference>
<keyword evidence="6" id="KW-0732">Signal</keyword>
<evidence type="ECO:0000256" key="2">
    <source>
        <dbReference type="ARBA" id="ARBA00012513"/>
    </source>
</evidence>
<evidence type="ECO:0000256" key="5">
    <source>
        <dbReference type="ARBA" id="ARBA00022692"/>
    </source>
</evidence>
<gene>
    <name evidence="17" type="ORF">DKX38_015705</name>
</gene>
<dbReference type="PANTHER" id="PTHR46008:SF2">
    <property type="entry name" value="LEAF RUST 10 DISEASE-RESISTANCE LOCUS RECEPTOR-LIKE PROTEIN KINASE-LIKE 1.4"/>
    <property type="match status" value="1"/>
</dbReference>
<keyword evidence="10 15" id="KW-1133">Transmembrane helix</keyword>
<name>A0A5N5L652_9ROSI</name>
<keyword evidence="7" id="KW-0547">Nucleotide-binding</keyword>
<dbReference type="InterPro" id="IPR025287">
    <property type="entry name" value="WAK_GUB"/>
</dbReference>
<dbReference type="Gene3D" id="3.30.200.20">
    <property type="entry name" value="Phosphorylase Kinase, domain 1"/>
    <property type="match status" value="1"/>
</dbReference>
<dbReference type="InterPro" id="IPR032872">
    <property type="entry name" value="WAK_assoc_C"/>
</dbReference>
<dbReference type="InterPro" id="IPR000719">
    <property type="entry name" value="Prot_kinase_dom"/>
</dbReference>
<protein>
    <recommendedName>
        <fullName evidence="2">non-specific serine/threonine protein kinase</fullName>
        <ecNumber evidence="2">2.7.11.1</ecNumber>
    </recommendedName>
</protein>
<evidence type="ECO:0000313" key="18">
    <source>
        <dbReference type="Proteomes" id="UP000326939"/>
    </source>
</evidence>
<keyword evidence="3" id="KW-0723">Serine/threonine-protein kinase</keyword>
<dbReference type="PANTHER" id="PTHR46008">
    <property type="entry name" value="LEAF RUST 10 DISEASE-RESISTANCE LOCUS RECEPTOR-LIKE PROTEIN KINASE-LIKE 1.4"/>
    <property type="match status" value="1"/>
</dbReference>
<evidence type="ECO:0000256" key="13">
    <source>
        <dbReference type="ARBA" id="ARBA00047899"/>
    </source>
</evidence>
<evidence type="ECO:0000256" key="7">
    <source>
        <dbReference type="ARBA" id="ARBA00022741"/>
    </source>
</evidence>
<evidence type="ECO:0000256" key="11">
    <source>
        <dbReference type="ARBA" id="ARBA00023136"/>
    </source>
</evidence>
<evidence type="ECO:0000256" key="15">
    <source>
        <dbReference type="SAM" id="Phobius"/>
    </source>
</evidence>
<evidence type="ECO:0000256" key="3">
    <source>
        <dbReference type="ARBA" id="ARBA00022527"/>
    </source>
</evidence>
<evidence type="ECO:0000256" key="10">
    <source>
        <dbReference type="ARBA" id="ARBA00022989"/>
    </source>
</evidence>
<dbReference type="AlphaFoldDB" id="A0A5N5L652"/>
<dbReference type="EC" id="2.7.11.1" evidence="2"/>
<dbReference type="GO" id="GO:0030247">
    <property type="term" value="F:polysaccharide binding"/>
    <property type="evidence" value="ECO:0007669"/>
    <property type="project" value="InterPro"/>
</dbReference>
<dbReference type="InterPro" id="IPR008271">
    <property type="entry name" value="Ser/Thr_kinase_AS"/>
</dbReference>
<dbReference type="InterPro" id="IPR011009">
    <property type="entry name" value="Kinase-like_dom_sf"/>
</dbReference>
<evidence type="ECO:0000256" key="9">
    <source>
        <dbReference type="ARBA" id="ARBA00022840"/>
    </source>
</evidence>
<keyword evidence="11 15" id="KW-0472">Membrane</keyword>
<dbReference type="Gene3D" id="1.10.510.10">
    <property type="entry name" value="Transferase(Phosphotransferase) domain 1"/>
    <property type="match status" value="1"/>
</dbReference>
<dbReference type="GO" id="GO:0005524">
    <property type="term" value="F:ATP binding"/>
    <property type="evidence" value="ECO:0007669"/>
    <property type="project" value="UniProtKB-KW"/>
</dbReference>
<keyword evidence="9" id="KW-0067">ATP-binding</keyword>
<dbReference type="GO" id="GO:0005886">
    <property type="term" value="C:plasma membrane"/>
    <property type="evidence" value="ECO:0007669"/>
    <property type="project" value="UniProtKB-ARBA"/>
</dbReference>
<comment type="subcellular location">
    <subcellularLocation>
        <location evidence="1">Membrane</location>
        <topology evidence="1">Single-pass membrane protein</topology>
    </subcellularLocation>
</comment>
<dbReference type="SMART" id="SM00220">
    <property type="entry name" value="S_TKc"/>
    <property type="match status" value="1"/>
</dbReference>
<evidence type="ECO:0000256" key="14">
    <source>
        <dbReference type="ARBA" id="ARBA00048679"/>
    </source>
</evidence>
<dbReference type="Proteomes" id="UP000326939">
    <property type="component" value="Chromosome 10"/>
</dbReference>
<feature type="transmembrane region" description="Helical" evidence="15">
    <location>
        <begin position="75"/>
        <end position="96"/>
    </location>
</feature>
<keyword evidence="12" id="KW-0325">Glycoprotein</keyword>
<dbReference type="PROSITE" id="PS00108">
    <property type="entry name" value="PROTEIN_KINASE_ST"/>
    <property type="match status" value="1"/>
</dbReference>
<dbReference type="Pfam" id="PF14380">
    <property type="entry name" value="WAK_assoc"/>
    <property type="match status" value="1"/>
</dbReference>
<evidence type="ECO:0000256" key="8">
    <source>
        <dbReference type="ARBA" id="ARBA00022777"/>
    </source>
</evidence>
<dbReference type="PROSITE" id="PS50011">
    <property type="entry name" value="PROTEIN_KINASE_DOM"/>
    <property type="match status" value="1"/>
</dbReference>
<comment type="catalytic activity">
    <reaction evidence="14">
        <text>L-seryl-[protein] + ATP = O-phospho-L-seryl-[protein] + ADP + H(+)</text>
        <dbReference type="Rhea" id="RHEA:17989"/>
        <dbReference type="Rhea" id="RHEA-COMP:9863"/>
        <dbReference type="Rhea" id="RHEA-COMP:11604"/>
        <dbReference type="ChEBI" id="CHEBI:15378"/>
        <dbReference type="ChEBI" id="CHEBI:29999"/>
        <dbReference type="ChEBI" id="CHEBI:30616"/>
        <dbReference type="ChEBI" id="CHEBI:83421"/>
        <dbReference type="ChEBI" id="CHEBI:456216"/>
        <dbReference type="EC" id="2.7.11.1"/>
    </reaction>
</comment>
<keyword evidence="4" id="KW-0808">Transferase</keyword>
<dbReference type="FunFam" id="1.10.510.10:FF:000161">
    <property type="entry name" value="Wall-associated receptor kinase-like 20"/>
    <property type="match status" value="1"/>
</dbReference>
<sequence length="843" mass="93701">MWAAPTVIALHSTAHDFKSDMNKPSLFLHKSSQTRPPITSSTSIPSSPIIYSASCLLLSLSFSSTKSLSLKMNHSFFFTPFSPIVNLFIATFFLMAKKASCTNPQFLACEPKSCGDQKISFPFHIQNAQEEYCGHPGFNVSCNEKNTAVLSLSNNEYIIQEIDYQNHSLRLSNAGGFGKNTSCSPQIQNISLNGDRFRQSTTRTGLFFFYNCNSTLLGNDSKLLKHKFDCSGESANVSTVAMLDDDPLLGSASENCGAGVVAPVDVYRGENVSIGKMLERGFVLNWVASNCSVCDESGGRCGFNYTTYQFKCFCPDRPHARRCKSEVAGYVQDITYENHSFRLVNLDVINTTCPTPASNCSFDRSFVDFIPHHADIYLVFSSVLGKKIFTSFTTAKSHLLLTAQYLGLLVMPPINKTYAALVPRDGDLNWGKTVTESVVAAPIQLEQAEANQTIRDADYKNLSRDLSSLSLDNYANPITTGTTRQWYNPVTLQPTGEGNRQIKMVIQQENKTLGLKLGLGKLKDGREVAVKRLYEHNYKRVKQFMNEVEILTRLHHKNLVCLYGCTSRRSRELLLVYEYIPNGTVADHLHGDLAKSIPLTWPIRMSIAIETASALAYLHASDIIHRDVKTNNILLDTNFSVKVADFGLSRLFPSDVTHVSTVPQGTPGYVDPEYHQSYQLTDKSDVYSFGVVLIELISSMPAVDITRHRHEINLSNLAIIKIQKCAFDELIDSGLGYNSDEEVKRMTTSVAELAFQCLHHDKEMRPSMENVLHQLKIIQGGESLDNLVEVHDDNNRWTNTLPPPSPPYCDEAVLLKNILPPPSPVSVTAKWASSSSATPNEIV</sequence>
<keyword evidence="5 15" id="KW-0812">Transmembrane</keyword>
<evidence type="ECO:0000256" key="6">
    <source>
        <dbReference type="ARBA" id="ARBA00022729"/>
    </source>
</evidence>
<evidence type="ECO:0000256" key="1">
    <source>
        <dbReference type="ARBA" id="ARBA00004167"/>
    </source>
</evidence>
<keyword evidence="8" id="KW-0418">Kinase</keyword>
<evidence type="ECO:0000256" key="12">
    <source>
        <dbReference type="ARBA" id="ARBA00023180"/>
    </source>
</evidence>
<evidence type="ECO:0000259" key="16">
    <source>
        <dbReference type="PROSITE" id="PS50011"/>
    </source>
</evidence>
<dbReference type="Pfam" id="PF13947">
    <property type="entry name" value="GUB_WAK_bind"/>
    <property type="match status" value="1"/>
</dbReference>
<organism evidence="17 18">
    <name type="scientific">Salix brachista</name>
    <dbReference type="NCBI Taxonomy" id="2182728"/>
    <lineage>
        <taxon>Eukaryota</taxon>
        <taxon>Viridiplantae</taxon>
        <taxon>Streptophyta</taxon>
        <taxon>Embryophyta</taxon>
        <taxon>Tracheophyta</taxon>
        <taxon>Spermatophyta</taxon>
        <taxon>Magnoliopsida</taxon>
        <taxon>eudicotyledons</taxon>
        <taxon>Gunneridae</taxon>
        <taxon>Pentapetalae</taxon>
        <taxon>rosids</taxon>
        <taxon>fabids</taxon>
        <taxon>Malpighiales</taxon>
        <taxon>Salicaceae</taxon>
        <taxon>Saliceae</taxon>
        <taxon>Salix</taxon>
    </lineage>
</organism>
<dbReference type="EMBL" id="VDCV01000010">
    <property type="protein sequence ID" value="KAB5538172.1"/>
    <property type="molecule type" value="Genomic_DNA"/>
</dbReference>
<comment type="catalytic activity">
    <reaction evidence="13">
        <text>L-threonyl-[protein] + ATP = O-phospho-L-threonyl-[protein] + ADP + H(+)</text>
        <dbReference type="Rhea" id="RHEA:46608"/>
        <dbReference type="Rhea" id="RHEA-COMP:11060"/>
        <dbReference type="Rhea" id="RHEA-COMP:11605"/>
        <dbReference type="ChEBI" id="CHEBI:15378"/>
        <dbReference type="ChEBI" id="CHEBI:30013"/>
        <dbReference type="ChEBI" id="CHEBI:30616"/>
        <dbReference type="ChEBI" id="CHEBI:61977"/>
        <dbReference type="ChEBI" id="CHEBI:456216"/>
        <dbReference type="EC" id="2.7.11.1"/>
    </reaction>
</comment>
<dbReference type="SUPFAM" id="SSF56112">
    <property type="entry name" value="Protein kinase-like (PK-like)"/>
    <property type="match status" value="1"/>
</dbReference>
<reference evidence="18" key="1">
    <citation type="journal article" date="2019" name="Gigascience">
        <title>De novo genome assembly of the endangered Acer yangbiense, a plant species with extremely small populations endemic to Yunnan Province, China.</title>
        <authorList>
            <person name="Yang J."/>
            <person name="Wariss H.M."/>
            <person name="Tao L."/>
            <person name="Zhang R."/>
            <person name="Yun Q."/>
            <person name="Hollingsworth P."/>
            <person name="Dao Z."/>
            <person name="Luo G."/>
            <person name="Guo H."/>
            <person name="Ma Y."/>
            <person name="Sun W."/>
        </authorList>
    </citation>
    <scope>NUCLEOTIDE SEQUENCE [LARGE SCALE GENOMIC DNA]</scope>
    <source>
        <strain evidence="18">cv. br00</strain>
    </source>
</reference>
<comment type="caution">
    <text evidence="17">The sequence shown here is derived from an EMBL/GenBank/DDBJ whole genome shotgun (WGS) entry which is preliminary data.</text>
</comment>